<evidence type="ECO:0000256" key="2">
    <source>
        <dbReference type="ARBA" id="ARBA00004613"/>
    </source>
</evidence>
<dbReference type="InterPro" id="IPR023828">
    <property type="entry name" value="Peptidase_S8_Ser-AS"/>
</dbReference>
<dbReference type="PROSITE" id="PS00138">
    <property type="entry name" value="SUBTILASE_SER"/>
    <property type="match status" value="1"/>
</dbReference>
<dbReference type="InterPro" id="IPR007280">
    <property type="entry name" value="Peptidase_C_arc/bac"/>
</dbReference>
<dbReference type="InterPro" id="IPR015500">
    <property type="entry name" value="Peptidase_S8_subtilisin-rel"/>
</dbReference>
<evidence type="ECO:0000313" key="14">
    <source>
        <dbReference type="EMBL" id="RFU61149.1"/>
    </source>
</evidence>
<name>A0A372L9D8_9BACI</name>
<proteinExistence type="inferred from homology"/>
<evidence type="ECO:0000256" key="3">
    <source>
        <dbReference type="ARBA" id="ARBA00011073"/>
    </source>
</evidence>
<dbReference type="Pfam" id="PF00082">
    <property type="entry name" value="Peptidase_S8"/>
    <property type="match status" value="1"/>
</dbReference>
<dbReference type="Proteomes" id="UP000262939">
    <property type="component" value="Unassembled WGS sequence"/>
</dbReference>
<feature type="domain" description="Fervidolysin-like N-terminal prodomain" evidence="13">
    <location>
        <begin position="56"/>
        <end position="130"/>
    </location>
</feature>
<feature type="active site" description="Charge relay system" evidence="9 10">
    <location>
        <position position="204"/>
    </location>
</feature>
<dbReference type="GO" id="GO:0005576">
    <property type="term" value="C:extracellular region"/>
    <property type="evidence" value="ECO:0007669"/>
    <property type="project" value="UniProtKB-SubCell"/>
</dbReference>
<dbReference type="RefSeq" id="WP_117324183.1">
    <property type="nucleotide sequence ID" value="NZ_QVTD01000017.1"/>
</dbReference>
<comment type="similarity">
    <text evidence="3 10">Belongs to the peptidase S8 family.</text>
</comment>
<dbReference type="PRINTS" id="PR00723">
    <property type="entry name" value="SUBTILISIN"/>
</dbReference>
<evidence type="ECO:0000259" key="13">
    <source>
        <dbReference type="Pfam" id="PF22148"/>
    </source>
</evidence>
<dbReference type="InterPro" id="IPR036852">
    <property type="entry name" value="Peptidase_S8/S53_dom_sf"/>
</dbReference>
<reference evidence="14 15" key="1">
    <citation type="submission" date="2018-08" db="EMBL/GenBank/DDBJ databases">
        <title>Bacillus chawlae sp. nov., Bacillus glennii sp. nov., and Bacillus saganii sp. nov. Isolated from the Vehicle Assembly Building at Kennedy Space Center where the Viking Spacecraft were Assembled.</title>
        <authorList>
            <person name="Seuylemezian A."/>
            <person name="Vaishampayan P."/>
        </authorList>
    </citation>
    <scope>NUCLEOTIDE SEQUENCE [LARGE SCALE GENOMIC DNA]</scope>
    <source>
        <strain evidence="14 15">V44-8</strain>
    </source>
</reference>
<feature type="active site" description="Charge relay system" evidence="9 10">
    <location>
        <position position="172"/>
    </location>
</feature>
<dbReference type="InterPro" id="IPR050131">
    <property type="entry name" value="Peptidase_S8_subtilisin-like"/>
</dbReference>
<evidence type="ECO:0000256" key="7">
    <source>
        <dbReference type="ARBA" id="ARBA00022825"/>
    </source>
</evidence>
<keyword evidence="8" id="KW-0106">Calcium</keyword>
<organism evidence="14 15">
    <name type="scientific">Peribacillus glennii</name>
    <dbReference type="NCBI Taxonomy" id="2303991"/>
    <lineage>
        <taxon>Bacteria</taxon>
        <taxon>Bacillati</taxon>
        <taxon>Bacillota</taxon>
        <taxon>Bacilli</taxon>
        <taxon>Bacillales</taxon>
        <taxon>Bacillaceae</taxon>
        <taxon>Peribacillus</taxon>
    </lineage>
</organism>
<comment type="cofactor">
    <cofactor evidence="1">
        <name>Ca(2+)</name>
        <dbReference type="ChEBI" id="CHEBI:29108"/>
    </cofactor>
</comment>
<evidence type="ECO:0000256" key="6">
    <source>
        <dbReference type="ARBA" id="ARBA00022801"/>
    </source>
</evidence>
<feature type="domain" description="Peptidase S8/S53" evidence="11">
    <location>
        <begin position="164"/>
        <end position="410"/>
    </location>
</feature>
<dbReference type="InterPro" id="IPR022398">
    <property type="entry name" value="Peptidase_S8_His-AS"/>
</dbReference>
<dbReference type="PANTHER" id="PTHR43806">
    <property type="entry name" value="PEPTIDASE S8"/>
    <property type="match status" value="1"/>
</dbReference>
<evidence type="ECO:0000259" key="12">
    <source>
        <dbReference type="Pfam" id="PF04151"/>
    </source>
</evidence>
<keyword evidence="7 10" id="KW-0720">Serine protease</keyword>
<dbReference type="InterPro" id="IPR054399">
    <property type="entry name" value="Fervidolysin-like_N_prodom"/>
</dbReference>
<dbReference type="PROSITE" id="PS51892">
    <property type="entry name" value="SUBTILASE"/>
    <property type="match status" value="1"/>
</dbReference>
<evidence type="ECO:0000256" key="8">
    <source>
        <dbReference type="ARBA" id="ARBA00022837"/>
    </source>
</evidence>
<accession>A0A372L9D8</accession>
<evidence type="ECO:0000256" key="4">
    <source>
        <dbReference type="ARBA" id="ARBA00022525"/>
    </source>
</evidence>
<dbReference type="GO" id="GO:0004252">
    <property type="term" value="F:serine-type endopeptidase activity"/>
    <property type="evidence" value="ECO:0007669"/>
    <property type="project" value="UniProtKB-UniRule"/>
</dbReference>
<dbReference type="PANTHER" id="PTHR43806:SF11">
    <property type="entry name" value="CEREVISIN-RELATED"/>
    <property type="match status" value="1"/>
</dbReference>
<protein>
    <submittedName>
        <fullName evidence="14">Peptidase S8</fullName>
    </submittedName>
</protein>
<comment type="subcellular location">
    <subcellularLocation>
        <location evidence="2">Secreted</location>
    </subcellularLocation>
</comment>
<feature type="active site" description="Charge relay system" evidence="9 10">
    <location>
        <position position="362"/>
    </location>
</feature>
<keyword evidence="6 10" id="KW-0378">Hydrolase</keyword>
<dbReference type="PROSITE" id="PS00137">
    <property type="entry name" value="SUBTILASE_HIS"/>
    <property type="match status" value="1"/>
</dbReference>
<keyword evidence="15" id="KW-1185">Reference proteome</keyword>
<evidence type="ECO:0000256" key="1">
    <source>
        <dbReference type="ARBA" id="ARBA00001913"/>
    </source>
</evidence>
<dbReference type="Pfam" id="PF04151">
    <property type="entry name" value="PPC"/>
    <property type="match status" value="1"/>
</dbReference>
<evidence type="ECO:0000256" key="5">
    <source>
        <dbReference type="ARBA" id="ARBA00022670"/>
    </source>
</evidence>
<dbReference type="Gene3D" id="2.60.120.380">
    <property type="match status" value="2"/>
</dbReference>
<evidence type="ECO:0000256" key="10">
    <source>
        <dbReference type="PROSITE-ProRule" id="PRU01240"/>
    </source>
</evidence>
<dbReference type="GO" id="GO:0006508">
    <property type="term" value="P:proteolysis"/>
    <property type="evidence" value="ECO:0007669"/>
    <property type="project" value="UniProtKB-KW"/>
</dbReference>
<keyword evidence="4" id="KW-0964">Secreted</keyword>
<dbReference type="Pfam" id="PF22148">
    <property type="entry name" value="Fervidolysin_NPro-like"/>
    <property type="match status" value="1"/>
</dbReference>
<dbReference type="OrthoDB" id="9798386at2"/>
<evidence type="ECO:0000313" key="15">
    <source>
        <dbReference type="Proteomes" id="UP000262939"/>
    </source>
</evidence>
<sequence length="1166" mass="127777">MKRFAKKAAMLAVCTGLLLPGIPINEAKAISNTGSAFSTEQNSSIQNGHLFGLMDKPSANEQKPAYSEDQILIKYKKPLSPKEHKLAGGTIIKKLPGLPYVIVKVKNKKAQEKALKTYSKNAKVALASPSALFQKLGYTDPKADKQYHQSMLNISKAQALAGNKKVKVAVIDGGIDQKHPEMKSKVISSYNVLNPINPGLPDEHGTHVGGIIAAEKNNGIGGYGVNPNAEILSIDVFGRSNFTNDYTIAQAIYEAIEKGAKVINMSLGSLGATPILEEAVQKAISKGITIVAAAGNEAMDIPSYPASYEGVISVGSVNNQKKLSYYSSFGPTVDIAAPGENIYSTVYDMEKKSTFESMSGTSMASPVVAGVASLLLAKHPGLTPVQVEYILETTANDLGASGYDTKFGNGLVNPVAALSYDIKKIPAFVKEAWTDKEILAKATAVETSEPVEINESFTKPFEQHWIKFNVKEGEYIQSALNSAGEYDHKLMIHFYSENEKQQTDINSVRNGGTEGKLVKAPFDGTIAIGVKDVNGSFDSSKGQKDTYSLQVMKQEALPEDTSTVENMQDISEVPYSNNEHTFASGEKVDNDYFTFTPEEAKLYQLNVSGVPGVDSTVSVYREDQIVPPQEEGQPPLSEEEKRAIIKEALESSKAPAEAVSNKGRVSDGESLFFKAEPAVKYIVKVSNKPEYQNEMNVFSDLLLMIFGSQISETESAILPYTLSVDSKTIPADEDVFSREGIAGNEENGGDSTEEEYYKQLEEMINFYQENARPYPLGSKADGYLQGLEDLDLFKFTPEKTGIYKFEIPKSNGQGFTLEIAQLTSEKLDDGRTVPAIQTVGANVNWSGWGALTESFHTVLKQGETYFMAVSPNIFENDFSLQQYQIHSNFVMDDQSDKYEDNDIFKHQSKPITDGGTITGNFAAPNDLDAFYFKPEKSGLYTTLMERGKPDSKLISKLPPELFAPVYGSIVAIEDVNNNKKYDEADYESFTIFENGIQSGSTYGSFKAVKGKGYFLVLQGLIEDGQFLSLNPYHFTVAAARSTDEDSRSAVKNNKPSKPIGLKKVNSITQRATGYLNGGIPFGDEDWYTFTLKKDAKLRIDLSSGNEADMVIALYQNGKLLNKADYYKQGDTETLFKSFKKGTYHIKVRDAYGNATIKPYQLTVTNK</sequence>
<gene>
    <name evidence="14" type="ORF">D0466_19415</name>
</gene>
<keyword evidence="5 10" id="KW-0645">Protease</keyword>
<dbReference type="InterPro" id="IPR000209">
    <property type="entry name" value="Peptidase_S8/S53_dom"/>
</dbReference>
<comment type="caution">
    <text evidence="14">The sequence shown here is derived from an EMBL/GenBank/DDBJ whole genome shotgun (WGS) entry which is preliminary data.</text>
</comment>
<dbReference type="SUPFAM" id="SSF52743">
    <property type="entry name" value="Subtilisin-like"/>
    <property type="match status" value="1"/>
</dbReference>
<dbReference type="EMBL" id="QVTD01000017">
    <property type="protein sequence ID" value="RFU61149.1"/>
    <property type="molecule type" value="Genomic_DNA"/>
</dbReference>
<dbReference type="Gene3D" id="3.40.50.200">
    <property type="entry name" value="Peptidase S8/S53 domain"/>
    <property type="match status" value="1"/>
</dbReference>
<evidence type="ECO:0000259" key="11">
    <source>
        <dbReference type="Pfam" id="PF00082"/>
    </source>
</evidence>
<feature type="domain" description="Peptidase C-terminal archaeal/bacterial" evidence="12">
    <location>
        <begin position="1083"/>
        <end position="1148"/>
    </location>
</feature>
<dbReference type="AlphaFoldDB" id="A0A372L9D8"/>
<evidence type="ECO:0000256" key="9">
    <source>
        <dbReference type="PIRSR" id="PIRSR615500-1"/>
    </source>
</evidence>
<dbReference type="SUPFAM" id="SSF89260">
    <property type="entry name" value="Collagen-binding domain"/>
    <property type="match status" value="1"/>
</dbReference>